<evidence type="ECO:0000256" key="1">
    <source>
        <dbReference type="SAM" id="MobiDB-lite"/>
    </source>
</evidence>
<sequence length="62" mass="7009">MLLARVGGTRKDICPQTRPNSGARPLNNERRNYSLYLATINEHSIKTGGTNTQAPPYFWFTL</sequence>
<protein>
    <submittedName>
        <fullName evidence="2">Uncharacterized protein</fullName>
    </submittedName>
</protein>
<evidence type="ECO:0000313" key="2">
    <source>
        <dbReference type="EMBL" id="MBM7573560.1"/>
    </source>
</evidence>
<comment type="caution">
    <text evidence="2">The sequence shown here is derived from an EMBL/GenBank/DDBJ whole genome shotgun (WGS) entry which is preliminary data.</text>
</comment>
<gene>
    <name evidence="2" type="ORF">JOC48_004124</name>
</gene>
<keyword evidence="3" id="KW-1185">Reference proteome</keyword>
<dbReference type="Proteomes" id="UP001296943">
    <property type="component" value="Unassembled WGS sequence"/>
</dbReference>
<evidence type="ECO:0000313" key="3">
    <source>
        <dbReference type="Proteomes" id="UP001296943"/>
    </source>
</evidence>
<proteinExistence type="predicted"/>
<reference evidence="2 3" key="1">
    <citation type="submission" date="2021-01" db="EMBL/GenBank/DDBJ databases">
        <title>Genomic Encyclopedia of Type Strains, Phase IV (KMG-IV): sequencing the most valuable type-strain genomes for metagenomic binning, comparative biology and taxonomic classification.</title>
        <authorList>
            <person name="Goeker M."/>
        </authorList>
    </citation>
    <scope>NUCLEOTIDE SEQUENCE [LARGE SCALE GENOMIC DNA]</scope>
    <source>
        <strain evidence="2 3">DSM 23711</strain>
    </source>
</reference>
<dbReference type="EMBL" id="JAFBDR010000037">
    <property type="protein sequence ID" value="MBM7573560.1"/>
    <property type="molecule type" value="Genomic_DNA"/>
</dbReference>
<feature type="region of interest" description="Disordered" evidence="1">
    <location>
        <begin position="1"/>
        <end position="28"/>
    </location>
</feature>
<organism evidence="2 3">
    <name type="scientific">Aquibacillus albus</name>
    <dbReference type="NCBI Taxonomy" id="1168171"/>
    <lineage>
        <taxon>Bacteria</taxon>
        <taxon>Bacillati</taxon>
        <taxon>Bacillota</taxon>
        <taxon>Bacilli</taxon>
        <taxon>Bacillales</taxon>
        <taxon>Bacillaceae</taxon>
        <taxon>Aquibacillus</taxon>
    </lineage>
</organism>
<accession>A0ABS2N5Y9</accession>
<name>A0ABS2N5Y9_9BACI</name>